<evidence type="ECO:0000313" key="2">
    <source>
        <dbReference type="EMBL" id="KAK4250578.1"/>
    </source>
</evidence>
<evidence type="ECO:0000256" key="1">
    <source>
        <dbReference type="SAM" id="MobiDB-lite"/>
    </source>
</evidence>
<organism evidence="2 3">
    <name type="scientific">Corynascus novoguineensis</name>
    <dbReference type="NCBI Taxonomy" id="1126955"/>
    <lineage>
        <taxon>Eukaryota</taxon>
        <taxon>Fungi</taxon>
        <taxon>Dikarya</taxon>
        <taxon>Ascomycota</taxon>
        <taxon>Pezizomycotina</taxon>
        <taxon>Sordariomycetes</taxon>
        <taxon>Sordariomycetidae</taxon>
        <taxon>Sordariales</taxon>
        <taxon>Chaetomiaceae</taxon>
        <taxon>Corynascus</taxon>
    </lineage>
</organism>
<feature type="region of interest" description="Disordered" evidence="1">
    <location>
        <begin position="144"/>
        <end position="197"/>
    </location>
</feature>
<gene>
    <name evidence="2" type="ORF">C7999DRAFT_38418</name>
</gene>
<sequence>MSDTPGFVGLPDQASLQTSGSRLSIVATLRRKTSRLVTRDIAVITANTVDNTPQPVQPRPPTSKRSWFQSVGARFHRHDHVALESSESSQEIRMELDETSPTTNSPSSPEILPSQSPVRRRHFRGRLRLHSLPARFRRRRATLFSRSSSLSDSDKENFLTMPAPRARPGMVSNAGSWSSFRSGVQRAVRGKPGSPNG</sequence>
<dbReference type="Proteomes" id="UP001303647">
    <property type="component" value="Unassembled WGS sequence"/>
</dbReference>
<reference evidence="2" key="1">
    <citation type="journal article" date="2023" name="Mol. Phylogenet. Evol.">
        <title>Genome-scale phylogeny and comparative genomics of the fungal order Sordariales.</title>
        <authorList>
            <person name="Hensen N."/>
            <person name="Bonometti L."/>
            <person name="Westerberg I."/>
            <person name="Brannstrom I.O."/>
            <person name="Guillou S."/>
            <person name="Cros-Aarteil S."/>
            <person name="Calhoun S."/>
            <person name="Haridas S."/>
            <person name="Kuo A."/>
            <person name="Mondo S."/>
            <person name="Pangilinan J."/>
            <person name="Riley R."/>
            <person name="LaButti K."/>
            <person name="Andreopoulos B."/>
            <person name="Lipzen A."/>
            <person name="Chen C."/>
            <person name="Yan M."/>
            <person name="Daum C."/>
            <person name="Ng V."/>
            <person name="Clum A."/>
            <person name="Steindorff A."/>
            <person name="Ohm R.A."/>
            <person name="Martin F."/>
            <person name="Silar P."/>
            <person name="Natvig D.O."/>
            <person name="Lalanne C."/>
            <person name="Gautier V."/>
            <person name="Ament-Velasquez S.L."/>
            <person name="Kruys A."/>
            <person name="Hutchinson M.I."/>
            <person name="Powell A.J."/>
            <person name="Barry K."/>
            <person name="Miller A.N."/>
            <person name="Grigoriev I.V."/>
            <person name="Debuchy R."/>
            <person name="Gladieux P."/>
            <person name="Hiltunen Thoren M."/>
            <person name="Johannesson H."/>
        </authorList>
    </citation>
    <scope>NUCLEOTIDE SEQUENCE</scope>
    <source>
        <strain evidence="2">CBS 359.72</strain>
    </source>
</reference>
<feature type="compositionally biased region" description="Low complexity" evidence="1">
    <location>
        <begin position="99"/>
        <end position="109"/>
    </location>
</feature>
<accession>A0AAN7HTC0</accession>
<feature type="compositionally biased region" description="Polar residues" evidence="1">
    <location>
        <begin position="173"/>
        <end position="182"/>
    </location>
</feature>
<reference evidence="2" key="2">
    <citation type="submission" date="2023-05" db="EMBL/GenBank/DDBJ databases">
        <authorList>
            <consortium name="Lawrence Berkeley National Laboratory"/>
            <person name="Steindorff A."/>
            <person name="Hensen N."/>
            <person name="Bonometti L."/>
            <person name="Westerberg I."/>
            <person name="Brannstrom I.O."/>
            <person name="Guillou S."/>
            <person name="Cros-Aarteil S."/>
            <person name="Calhoun S."/>
            <person name="Haridas S."/>
            <person name="Kuo A."/>
            <person name="Mondo S."/>
            <person name="Pangilinan J."/>
            <person name="Riley R."/>
            <person name="Labutti K."/>
            <person name="Andreopoulos B."/>
            <person name="Lipzen A."/>
            <person name="Chen C."/>
            <person name="Yanf M."/>
            <person name="Daum C."/>
            <person name="Ng V."/>
            <person name="Clum A."/>
            <person name="Ohm R."/>
            <person name="Martin F."/>
            <person name="Silar P."/>
            <person name="Natvig D."/>
            <person name="Lalanne C."/>
            <person name="Gautier V."/>
            <person name="Ament-Velasquez S.L."/>
            <person name="Kruys A."/>
            <person name="Hutchinson M.I."/>
            <person name="Powell A.J."/>
            <person name="Barry K."/>
            <person name="Miller A.N."/>
            <person name="Grigoriev I.V."/>
            <person name="Debuchy R."/>
            <person name="Gladieux P."/>
            <person name="Thoren M.H."/>
            <person name="Johannesson H."/>
        </authorList>
    </citation>
    <scope>NUCLEOTIDE SEQUENCE</scope>
    <source>
        <strain evidence="2">CBS 359.72</strain>
    </source>
</reference>
<proteinExistence type="predicted"/>
<keyword evidence="3" id="KW-1185">Reference proteome</keyword>
<name>A0AAN7HTC0_9PEZI</name>
<comment type="caution">
    <text evidence="2">The sequence shown here is derived from an EMBL/GenBank/DDBJ whole genome shotgun (WGS) entry which is preliminary data.</text>
</comment>
<evidence type="ECO:0000313" key="3">
    <source>
        <dbReference type="Proteomes" id="UP001303647"/>
    </source>
</evidence>
<feature type="region of interest" description="Disordered" evidence="1">
    <location>
        <begin position="83"/>
        <end position="117"/>
    </location>
</feature>
<protein>
    <submittedName>
        <fullName evidence="2">Uncharacterized protein</fullName>
    </submittedName>
</protein>
<dbReference type="EMBL" id="MU857612">
    <property type="protein sequence ID" value="KAK4250578.1"/>
    <property type="molecule type" value="Genomic_DNA"/>
</dbReference>
<dbReference type="AlphaFoldDB" id="A0AAN7HTC0"/>